<protein>
    <submittedName>
        <fullName evidence="1">Uncharacterized protein</fullName>
    </submittedName>
</protein>
<reference evidence="2" key="1">
    <citation type="submission" date="2017-09" db="EMBL/GenBank/DDBJ databases">
        <title>Depth-based differentiation of microbial function through sediment-hosted aquifers and enrichment of novel symbionts in the deep terrestrial subsurface.</title>
        <authorList>
            <person name="Probst A.J."/>
            <person name="Ladd B."/>
            <person name="Jarett J.K."/>
            <person name="Geller-Mcgrath D.E."/>
            <person name="Sieber C.M.K."/>
            <person name="Emerson J.B."/>
            <person name="Anantharaman K."/>
            <person name="Thomas B.C."/>
            <person name="Malmstrom R."/>
            <person name="Stieglmeier M."/>
            <person name="Klingl A."/>
            <person name="Woyke T."/>
            <person name="Ryan C.M."/>
            <person name="Banfield J.F."/>
        </authorList>
    </citation>
    <scope>NUCLEOTIDE SEQUENCE [LARGE SCALE GENOMIC DNA]</scope>
</reference>
<name>A0A2H0W7L1_9BACT</name>
<dbReference type="EMBL" id="PEZW01000003">
    <property type="protein sequence ID" value="PIS08046.1"/>
    <property type="molecule type" value="Genomic_DNA"/>
</dbReference>
<evidence type="ECO:0000313" key="1">
    <source>
        <dbReference type="EMBL" id="PIS08046.1"/>
    </source>
</evidence>
<comment type="caution">
    <text evidence="1">The sequence shown here is derived from an EMBL/GenBank/DDBJ whole genome shotgun (WGS) entry which is preliminary data.</text>
</comment>
<dbReference type="Proteomes" id="UP000231382">
    <property type="component" value="Unassembled WGS sequence"/>
</dbReference>
<accession>A0A2H0W7L1</accession>
<sequence>MQVAIEVVDVNGVGMNDKTPFVYIGRYDKGGNQVGSISRCIEGARELKQLLLWMRQGECFDETFDAVLVQLAPLIQGVELADVIVPAWRVSISRSEKPASGVKSCSLRWTRSVNKKTLVVYRGYGHDTDPCIAFCQAFSRLLQNISGGSHVHS</sequence>
<dbReference type="AlphaFoldDB" id="A0A2H0W7L1"/>
<gene>
    <name evidence="1" type="ORF">COT78_00330</name>
</gene>
<organism evidence="1 2">
    <name type="scientific">Candidatus Berkelbacteria bacterium CG10_big_fil_rev_8_21_14_0_10_43_13</name>
    <dbReference type="NCBI Taxonomy" id="1974514"/>
    <lineage>
        <taxon>Bacteria</taxon>
        <taxon>Candidatus Berkelbacteria</taxon>
    </lineage>
</organism>
<proteinExistence type="predicted"/>
<evidence type="ECO:0000313" key="2">
    <source>
        <dbReference type="Proteomes" id="UP000231382"/>
    </source>
</evidence>